<reference evidence="2 3" key="1">
    <citation type="submission" date="2014-04" db="EMBL/GenBank/DDBJ databases">
        <authorList>
            <consortium name="DOE Joint Genome Institute"/>
            <person name="Kuo A."/>
            <person name="Kohler A."/>
            <person name="Nagy L.G."/>
            <person name="Floudas D."/>
            <person name="Copeland A."/>
            <person name="Barry K.W."/>
            <person name="Cichocki N."/>
            <person name="Veneault-Fourrey C."/>
            <person name="LaButti K."/>
            <person name="Lindquist E.A."/>
            <person name="Lipzen A."/>
            <person name="Lundell T."/>
            <person name="Morin E."/>
            <person name="Murat C."/>
            <person name="Sun H."/>
            <person name="Tunlid A."/>
            <person name="Henrissat B."/>
            <person name="Grigoriev I.V."/>
            <person name="Hibbett D.S."/>
            <person name="Martin F."/>
            <person name="Nordberg H.P."/>
            <person name="Cantor M.N."/>
            <person name="Hua S.X."/>
        </authorList>
    </citation>
    <scope>NUCLEOTIDE SEQUENCE [LARGE SCALE GENOMIC DNA]</scope>
    <source>
        <strain evidence="2 3">Foug A</strain>
    </source>
</reference>
<evidence type="ECO:0000313" key="3">
    <source>
        <dbReference type="Proteomes" id="UP000053989"/>
    </source>
</evidence>
<dbReference type="AlphaFoldDB" id="A0A0C3D6C9"/>
<sequence length="620" mass="68575">MSDYYRRRSQTPPGRAGDISDEPMSPPERAQRRSDKRRAPRTPSPHRPRFPPRGGSGVTPTSAHSVGEHRSRSHSRSPVRSCFRPGSPGTIFGDMVVDFAQPSEPSRPSLAGRLEEPEETMFPLLGRGEVPNHVQVLLDGKKFLHIQFNDCVYQFEEPRRRDILRNINQGIAPPITGAIWPGAVPLLNTKAELDRLYALVAQESDEQNSPNTRLGKKFVAWLNRYMGDADCITGKKPPKTNVIIHALKKWRPPAWASARGKSKRDGYKQAHRAQRDQLDGSTSQPPASIPETAQPPATSTHHLPTPEAVQPPATSSSFAPAPATASTCMFGVVSTSREPMPAPMPPLILTRRQRTTHKQDGLPKGAPGWGDEIAEWCDFVHRLSRAGFAGSFPGVSNHADPEHTEPPTDRRLRGFILEGYFAPCFKYPSNRNGWRRNFAKLFAQEGWTIVPGRSLSWTGATDKAPSPLAIAGYLAQNGLSFQEADDLFKWAVAAICEEVGDCKAELDIDLAVVDTYVEPSQSLEYYMERVAQGEELLEFRDVESHPSNQALLIKVDAVAKPPPAPKPKKKHRSHRKTTDTDKDDDDGSLSEESWGDDDLGPPWCPPADQMDVDNDGPSQM</sequence>
<accession>A0A0C3D6C9</accession>
<keyword evidence="3" id="KW-1185">Reference proteome</keyword>
<dbReference type="OrthoDB" id="10542848at2759"/>
<feature type="region of interest" description="Disordered" evidence="1">
    <location>
        <begin position="1"/>
        <end position="87"/>
    </location>
</feature>
<feature type="compositionally biased region" description="Basic and acidic residues" evidence="1">
    <location>
        <begin position="263"/>
        <end position="278"/>
    </location>
</feature>
<evidence type="ECO:0000256" key="1">
    <source>
        <dbReference type="SAM" id="MobiDB-lite"/>
    </source>
</evidence>
<dbReference type="Proteomes" id="UP000053989">
    <property type="component" value="Unassembled WGS sequence"/>
</dbReference>
<name>A0A0C3D6C9_9AGAM</name>
<feature type="compositionally biased region" description="Basic residues" evidence="1">
    <location>
        <begin position="566"/>
        <end position="575"/>
    </location>
</feature>
<feature type="compositionally biased region" description="Low complexity" evidence="1">
    <location>
        <begin position="311"/>
        <end position="321"/>
    </location>
</feature>
<gene>
    <name evidence="2" type="ORF">SCLCIDRAFT_33026</name>
</gene>
<dbReference type="HOGENOM" id="CLU_028355_0_0_1"/>
<dbReference type="InParanoid" id="A0A0C3D6C9"/>
<protein>
    <submittedName>
        <fullName evidence="2">Uncharacterized protein</fullName>
    </submittedName>
</protein>
<feature type="compositionally biased region" description="Acidic residues" evidence="1">
    <location>
        <begin position="581"/>
        <end position="599"/>
    </location>
</feature>
<feature type="region of interest" description="Disordered" evidence="1">
    <location>
        <begin position="254"/>
        <end position="321"/>
    </location>
</feature>
<dbReference type="EMBL" id="KN822231">
    <property type="protein sequence ID" value="KIM51969.1"/>
    <property type="molecule type" value="Genomic_DNA"/>
</dbReference>
<reference evidence="3" key="2">
    <citation type="submission" date="2015-01" db="EMBL/GenBank/DDBJ databases">
        <title>Evolutionary Origins and Diversification of the Mycorrhizal Mutualists.</title>
        <authorList>
            <consortium name="DOE Joint Genome Institute"/>
            <consortium name="Mycorrhizal Genomics Consortium"/>
            <person name="Kohler A."/>
            <person name="Kuo A."/>
            <person name="Nagy L.G."/>
            <person name="Floudas D."/>
            <person name="Copeland A."/>
            <person name="Barry K.W."/>
            <person name="Cichocki N."/>
            <person name="Veneault-Fourrey C."/>
            <person name="LaButti K."/>
            <person name="Lindquist E.A."/>
            <person name="Lipzen A."/>
            <person name="Lundell T."/>
            <person name="Morin E."/>
            <person name="Murat C."/>
            <person name="Riley R."/>
            <person name="Ohm R."/>
            <person name="Sun H."/>
            <person name="Tunlid A."/>
            <person name="Henrissat B."/>
            <person name="Grigoriev I.V."/>
            <person name="Hibbett D.S."/>
            <person name="Martin F."/>
        </authorList>
    </citation>
    <scope>NUCLEOTIDE SEQUENCE [LARGE SCALE GENOMIC DNA]</scope>
    <source>
        <strain evidence="3">Foug A</strain>
    </source>
</reference>
<proteinExistence type="predicted"/>
<feature type="compositionally biased region" description="Basic residues" evidence="1">
    <location>
        <begin position="34"/>
        <end position="50"/>
    </location>
</feature>
<organism evidence="2 3">
    <name type="scientific">Scleroderma citrinum Foug A</name>
    <dbReference type="NCBI Taxonomy" id="1036808"/>
    <lineage>
        <taxon>Eukaryota</taxon>
        <taxon>Fungi</taxon>
        <taxon>Dikarya</taxon>
        <taxon>Basidiomycota</taxon>
        <taxon>Agaricomycotina</taxon>
        <taxon>Agaricomycetes</taxon>
        <taxon>Agaricomycetidae</taxon>
        <taxon>Boletales</taxon>
        <taxon>Sclerodermatineae</taxon>
        <taxon>Sclerodermataceae</taxon>
        <taxon>Scleroderma</taxon>
    </lineage>
</organism>
<feature type="region of interest" description="Disordered" evidence="1">
    <location>
        <begin position="554"/>
        <end position="620"/>
    </location>
</feature>
<evidence type="ECO:0000313" key="2">
    <source>
        <dbReference type="EMBL" id="KIM51969.1"/>
    </source>
</evidence>